<dbReference type="PROSITE" id="PS51257">
    <property type="entry name" value="PROKAR_LIPOPROTEIN"/>
    <property type="match status" value="1"/>
</dbReference>
<dbReference type="PANTHER" id="PTHR43649:SF33">
    <property type="entry name" value="POLYGALACTURONAN_RHAMNOGALACTURONAN-BINDING PROTEIN YTCQ"/>
    <property type="match status" value="1"/>
</dbReference>
<evidence type="ECO:0000256" key="1">
    <source>
        <dbReference type="ARBA" id="ARBA00022475"/>
    </source>
</evidence>
<evidence type="ECO:0000256" key="7">
    <source>
        <dbReference type="SAM" id="SignalP"/>
    </source>
</evidence>
<dbReference type="PANTHER" id="PTHR43649">
    <property type="entry name" value="ARABINOSE-BINDING PROTEIN-RELATED"/>
    <property type="match status" value="1"/>
</dbReference>
<feature type="region of interest" description="Disordered" evidence="6">
    <location>
        <begin position="28"/>
        <end position="55"/>
    </location>
</feature>
<feature type="signal peptide" evidence="7">
    <location>
        <begin position="1"/>
        <end position="23"/>
    </location>
</feature>
<dbReference type="RefSeq" id="WP_021634943.1">
    <property type="nucleotide sequence ID" value="NZ_JBKVAZ010000038.1"/>
</dbReference>
<feature type="chain" id="PRO_5038303291" evidence="7">
    <location>
        <begin position="24"/>
        <end position="453"/>
    </location>
</feature>
<evidence type="ECO:0000256" key="5">
    <source>
        <dbReference type="ARBA" id="ARBA00023288"/>
    </source>
</evidence>
<organism evidence="9 11">
    <name type="scientific">Eisenbergiella massiliensis</name>
    <dbReference type="NCBI Taxonomy" id="1720294"/>
    <lineage>
        <taxon>Bacteria</taxon>
        <taxon>Bacillati</taxon>
        <taxon>Bacillota</taxon>
        <taxon>Clostridia</taxon>
        <taxon>Lachnospirales</taxon>
        <taxon>Lachnospiraceae</taxon>
        <taxon>Eisenbergiella</taxon>
    </lineage>
</organism>
<dbReference type="Proteomes" id="UP000261166">
    <property type="component" value="Unassembled WGS sequence"/>
</dbReference>
<keyword evidence="4" id="KW-0564">Palmitate</keyword>
<evidence type="ECO:0000256" key="6">
    <source>
        <dbReference type="SAM" id="MobiDB-lite"/>
    </source>
</evidence>
<protein>
    <submittedName>
        <fullName evidence="9">Carbohydrate ABC transporter substrate-binding protein</fullName>
    </submittedName>
</protein>
<evidence type="ECO:0000256" key="3">
    <source>
        <dbReference type="ARBA" id="ARBA00023136"/>
    </source>
</evidence>
<keyword evidence="1" id="KW-1003">Cell membrane</keyword>
<dbReference type="InterPro" id="IPR006059">
    <property type="entry name" value="SBP"/>
</dbReference>
<accession>A0A3E3IWD4</accession>
<evidence type="ECO:0000313" key="10">
    <source>
        <dbReference type="Proteomes" id="UP000260812"/>
    </source>
</evidence>
<evidence type="ECO:0000313" key="8">
    <source>
        <dbReference type="EMBL" id="RGE59862.1"/>
    </source>
</evidence>
<comment type="caution">
    <text evidence="9">The sequence shown here is derived from an EMBL/GenBank/DDBJ whole genome shotgun (WGS) entry which is preliminary data.</text>
</comment>
<dbReference type="Pfam" id="PF01547">
    <property type="entry name" value="SBP_bac_1"/>
    <property type="match status" value="1"/>
</dbReference>
<dbReference type="GeneID" id="97987913"/>
<keyword evidence="5" id="KW-0449">Lipoprotein</keyword>
<keyword evidence="3" id="KW-0472">Membrane</keyword>
<reference evidence="9 11" key="1">
    <citation type="submission" date="2018-08" db="EMBL/GenBank/DDBJ databases">
        <title>A genome reference for cultivated species of the human gut microbiota.</title>
        <authorList>
            <person name="Zou Y."/>
            <person name="Xue W."/>
            <person name="Luo G."/>
        </authorList>
    </citation>
    <scope>NUCLEOTIDE SEQUENCE [LARGE SCALE GENOMIC DNA]</scope>
    <source>
        <strain evidence="9 11">AF26-4BH</strain>
        <strain evidence="8">TF05-5AC</strain>
    </source>
</reference>
<dbReference type="EMBL" id="QVLU01000010">
    <property type="protein sequence ID" value="RGE71363.1"/>
    <property type="molecule type" value="Genomic_DNA"/>
</dbReference>
<evidence type="ECO:0000313" key="9">
    <source>
        <dbReference type="EMBL" id="RGE71363.1"/>
    </source>
</evidence>
<evidence type="ECO:0000313" key="11">
    <source>
        <dbReference type="Proteomes" id="UP000261166"/>
    </source>
</evidence>
<dbReference type="EMBL" id="QVLV01000008">
    <property type="protein sequence ID" value="RGE59862.1"/>
    <property type="molecule type" value="Genomic_DNA"/>
</dbReference>
<proteinExistence type="predicted"/>
<gene>
    <name evidence="9" type="ORF">DWY69_12160</name>
    <name evidence="8" type="ORF">DXC51_13790</name>
</gene>
<dbReference type="Proteomes" id="UP000260812">
    <property type="component" value="Unassembled WGS sequence"/>
</dbReference>
<feature type="compositionally biased region" description="Basic and acidic residues" evidence="6">
    <location>
        <begin position="41"/>
        <end position="55"/>
    </location>
</feature>
<keyword evidence="10" id="KW-1185">Reference proteome</keyword>
<sequence length="453" mass="50073">MKGKKWIALFLCVTTCFSLMLGACGQSGETAAEPDGAGKASVEESEKQNEMEETAKSDVTLELAVTWTDEVLAKFREVADEYTAETGVKFDIVAPGQEYESQLKVRMANNDLPDMWMTHGWSVIRYSEYMMDLSGENWASDVSDAAKGVIQDKDGKFYVLPISIVLSSICFNKDVLEQSGVDWTKLKTMDDFDAACVKIRDAGFAPVIISGMDSGSAGSVLNPLLFMQFATPTSPSHAQLDSHLDGTINITEEWAPCFEKMLEWRDNNFYNADYLTQDQPGGHKMLGNGTGAFYFRNTANIASALSYYPDANLGLLPFPAMTEDGGASMCISEGTTFGIWKDTEYEAECKDFLNWLAQPEVAGRFFAFDGGTAGLKSTPDDSLIGKLHQEVIEAYGEDIYYDNIFDRKYLPNGVWNSMCEATSMLLNNTPVPEVGKYMQEGFDSCYAEAQMEK</sequence>
<evidence type="ECO:0000256" key="2">
    <source>
        <dbReference type="ARBA" id="ARBA00022729"/>
    </source>
</evidence>
<dbReference type="Gene3D" id="3.40.190.10">
    <property type="entry name" value="Periplasmic binding protein-like II"/>
    <property type="match status" value="2"/>
</dbReference>
<dbReference type="OrthoDB" id="9798191at2"/>
<name>A0A3E3IWD4_9FIRM</name>
<evidence type="ECO:0000256" key="4">
    <source>
        <dbReference type="ARBA" id="ARBA00023139"/>
    </source>
</evidence>
<keyword evidence="2 7" id="KW-0732">Signal</keyword>
<dbReference type="InterPro" id="IPR050490">
    <property type="entry name" value="Bact_solute-bd_prot1"/>
</dbReference>
<dbReference type="AlphaFoldDB" id="A0A3E3IWD4"/>
<dbReference type="SUPFAM" id="SSF53850">
    <property type="entry name" value="Periplasmic binding protein-like II"/>
    <property type="match status" value="1"/>
</dbReference>